<protein>
    <recommendedName>
        <fullName evidence="1">Peptidase C1A papain C-terminal domain-containing protein</fullName>
    </recommendedName>
</protein>
<name>A0A815T3C7_ADIRI</name>
<dbReference type="AlphaFoldDB" id="A0A815T3C7"/>
<sequence length="233" mass="27156">MLDNRHVDVSRLFIYYNSRCIDGLDSVNMEDNGTRITSAIEALKKWGCCKEDTYPYNEKNKNTKPSQHCYDEGENYRIKKFMQIKVDLNEMKACLAESYPFVFGLRLFESFAQARDQYGRVPMPTLFPRNKDKMIGQHTMLAVGYNDDHSSDFPLNISNNLSENRNDRRVLSKVSANSSNVLLEERTEMNANTLFIPSSEMKTSKSKEYSSHFLCNEFIIYRETEESIKSRLR</sequence>
<dbReference type="Gene3D" id="3.90.70.10">
    <property type="entry name" value="Cysteine proteinases"/>
    <property type="match status" value="1"/>
</dbReference>
<evidence type="ECO:0000259" key="1">
    <source>
        <dbReference type="Pfam" id="PF00112"/>
    </source>
</evidence>
<comment type="caution">
    <text evidence="2">The sequence shown here is derived from an EMBL/GenBank/DDBJ whole genome shotgun (WGS) entry which is preliminary data.</text>
</comment>
<dbReference type="Proteomes" id="UP000663852">
    <property type="component" value="Unassembled WGS sequence"/>
</dbReference>
<proteinExistence type="predicted"/>
<evidence type="ECO:0000313" key="3">
    <source>
        <dbReference type="Proteomes" id="UP000663852"/>
    </source>
</evidence>
<feature type="domain" description="Peptidase C1A papain C-terminal" evidence="1">
    <location>
        <begin position="29"/>
        <end position="153"/>
    </location>
</feature>
<reference evidence="2" key="1">
    <citation type="submission" date="2021-02" db="EMBL/GenBank/DDBJ databases">
        <authorList>
            <person name="Nowell W R."/>
        </authorList>
    </citation>
    <scope>NUCLEOTIDE SEQUENCE</scope>
</reference>
<dbReference type="InterPro" id="IPR000668">
    <property type="entry name" value="Peptidase_C1A_C"/>
</dbReference>
<dbReference type="GO" id="GO:0006508">
    <property type="term" value="P:proteolysis"/>
    <property type="evidence" value="ECO:0007669"/>
    <property type="project" value="InterPro"/>
</dbReference>
<dbReference type="Pfam" id="PF00112">
    <property type="entry name" value="Peptidase_C1"/>
    <property type="match status" value="1"/>
</dbReference>
<dbReference type="GO" id="GO:0008234">
    <property type="term" value="F:cysteine-type peptidase activity"/>
    <property type="evidence" value="ECO:0007669"/>
    <property type="project" value="InterPro"/>
</dbReference>
<evidence type="ECO:0000313" key="2">
    <source>
        <dbReference type="EMBL" id="CAF1500141.1"/>
    </source>
</evidence>
<dbReference type="CDD" id="cd02619">
    <property type="entry name" value="Peptidase_C1"/>
    <property type="match status" value="1"/>
</dbReference>
<dbReference type="InterPro" id="IPR038765">
    <property type="entry name" value="Papain-like_cys_pep_sf"/>
</dbReference>
<dbReference type="SUPFAM" id="SSF54001">
    <property type="entry name" value="Cysteine proteinases"/>
    <property type="match status" value="1"/>
</dbReference>
<organism evidence="2 3">
    <name type="scientific">Adineta ricciae</name>
    <name type="common">Rotifer</name>
    <dbReference type="NCBI Taxonomy" id="249248"/>
    <lineage>
        <taxon>Eukaryota</taxon>
        <taxon>Metazoa</taxon>
        <taxon>Spiralia</taxon>
        <taxon>Gnathifera</taxon>
        <taxon>Rotifera</taxon>
        <taxon>Eurotatoria</taxon>
        <taxon>Bdelloidea</taxon>
        <taxon>Adinetida</taxon>
        <taxon>Adinetidae</taxon>
        <taxon>Adineta</taxon>
    </lineage>
</organism>
<accession>A0A815T3C7</accession>
<dbReference type="EMBL" id="CAJNOJ010000631">
    <property type="protein sequence ID" value="CAF1500141.1"/>
    <property type="molecule type" value="Genomic_DNA"/>
</dbReference>
<gene>
    <name evidence="2" type="ORF">EDS130_LOCUS42578</name>
</gene>
<dbReference type="OrthoDB" id="640249at2759"/>